<dbReference type="EMBL" id="MT740725">
    <property type="protein sequence ID" value="QMV32333.1"/>
    <property type="molecule type" value="Genomic_DNA"/>
</dbReference>
<evidence type="ECO:0000313" key="2">
    <source>
        <dbReference type="Proteomes" id="UP000515295"/>
    </source>
</evidence>
<dbReference type="Proteomes" id="UP000515295">
    <property type="component" value="Segment"/>
</dbReference>
<dbReference type="Pfam" id="PF11863">
    <property type="entry name" value="DUF3383"/>
    <property type="match status" value="1"/>
</dbReference>
<evidence type="ECO:0000313" key="1">
    <source>
        <dbReference type="EMBL" id="QMV32333.1"/>
    </source>
</evidence>
<dbReference type="InterPro" id="IPR021808">
    <property type="entry name" value="DUF3383"/>
</dbReference>
<accession>A0A7G5B7R0</accession>
<proteinExistence type="predicted"/>
<organism evidence="1 2">
    <name type="scientific">Ralstonia phage Adzire</name>
    <dbReference type="NCBI Taxonomy" id="2759711"/>
    <lineage>
        <taxon>Viruses</taxon>
        <taxon>Duplodnaviria</taxon>
        <taxon>Heunggongvirae</taxon>
        <taxon>Uroviricota</taxon>
        <taxon>Caudoviricetes</taxon>
        <taxon>Bakolyvirus</taxon>
        <taxon>Bakolyvirus simangalove</taxon>
    </lineage>
</organism>
<protein>
    <submittedName>
        <fullName evidence="1">Sheath protein</fullName>
    </submittedName>
</protein>
<reference evidence="1 2" key="1">
    <citation type="submission" date="2020-07" db="EMBL/GenBank/DDBJ databases">
        <title>Ralstonia phages.</title>
        <authorList>
            <person name="Trotereau A."/>
            <person name="Boyer C."/>
            <person name="Torres-Barcelo C."/>
        </authorList>
    </citation>
    <scope>NUCLEOTIDE SEQUENCE [LARGE SCALE GENOMIC DNA]</scope>
</reference>
<name>A0A7G5B7R0_9CAUD</name>
<sequence length="498" mass="52148">MSTIPISQIVSVVPGVVGAGGQASKLSGAIITKSAAVLPDTPLHFFAAADVATFFGPSSTEAAMAAEYFAGIVNGLQLPYELVFARFASAAYGAEVAGASLKSITPTSLNGRSGTLILATNTKSYTSTTITFSAVASFNDAATQMNAGFTGQSPDFTITYNAAQNRFEVATTATGSTATITAITGTLANAVFLSAATGATLQAAGGASDTPATAMARLIAAYTNWGLFTTAYDASVGGDDLNYSIWTSAQNAQYGYVRWAFDSAGVTANNPAAYGTVVFANNYVGTMPLYADSTTAAFVLGYAASVNFSATNGRTNAAFRQPMAGATPGVTDLATANALLSNNYSYYGSYANAANTYAILYDGKVSGPWKWLDTYIDEIFLNRELQRALFETLLAYRSLPFNQEGYDAIYAGAKPVLVQAVDSGIIRRNVALSASQIQQINNEIGFAITDVLQTEGWYLYIKPGTAQDRGNRQLPACVLYYCDGGSIQKINLASKTVL</sequence>
<gene>
    <name evidence="1" type="ORF">S1_00016</name>
</gene>